<evidence type="ECO:0000256" key="1">
    <source>
        <dbReference type="PROSITE-ProRule" id="PRU00284"/>
    </source>
</evidence>
<evidence type="ECO:0000313" key="6">
    <source>
        <dbReference type="Proteomes" id="UP000091979"/>
    </source>
</evidence>
<feature type="coiled-coil region" evidence="2">
    <location>
        <begin position="372"/>
        <end position="399"/>
    </location>
</feature>
<comment type="caution">
    <text evidence="5">The sequence shown here is derived from an EMBL/GenBank/DDBJ whole genome shotgun (WGS) entry which is preliminary data.</text>
</comment>
<evidence type="ECO:0000313" key="5">
    <source>
        <dbReference type="EMBL" id="OBQ57664.1"/>
    </source>
</evidence>
<dbReference type="GO" id="GO:0007165">
    <property type="term" value="P:signal transduction"/>
    <property type="evidence" value="ECO:0007669"/>
    <property type="project" value="UniProtKB-KW"/>
</dbReference>
<accession>A0A1B7XQ66</accession>
<dbReference type="Proteomes" id="UP000091979">
    <property type="component" value="Unassembled WGS sequence"/>
</dbReference>
<feature type="transmembrane region" description="Helical" evidence="3">
    <location>
        <begin position="7"/>
        <end position="26"/>
    </location>
</feature>
<dbReference type="InterPro" id="IPR004089">
    <property type="entry name" value="MCPsignal_dom"/>
</dbReference>
<feature type="domain" description="Methyl-accepting transducer" evidence="4">
    <location>
        <begin position="418"/>
        <end position="651"/>
    </location>
</feature>
<organism evidence="5 6">
    <name type="scientific">Halodesulfovibrio spirochaetisodalis</name>
    <dbReference type="NCBI Taxonomy" id="1560234"/>
    <lineage>
        <taxon>Bacteria</taxon>
        <taxon>Pseudomonadati</taxon>
        <taxon>Thermodesulfobacteriota</taxon>
        <taxon>Desulfovibrionia</taxon>
        <taxon>Desulfovibrionales</taxon>
        <taxon>Desulfovibrionaceae</taxon>
        <taxon>Halodesulfovibrio</taxon>
    </lineage>
</organism>
<dbReference type="AlphaFoldDB" id="A0A1B7XQ66"/>
<dbReference type="Gene3D" id="1.10.287.950">
    <property type="entry name" value="Methyl-accepting chemotaxis protein"/>
    <property type="match status" value="1"/>
</dbReference>
<dbReference type="PATRIC" id="fig|1560234.3.peg.236"/>
<dbReference type="GO" id="GO:0016020">
    <property type="term" value="C:membrane"/>
    <property type="evidence" value="ECO:0007669"/>
    <property type="project" value="InterPro"/>
</dbReference>
<sequence>MRIGFKLVTGYVFLLGFMGALVFFAIDGEQRLSRHYDALVRLSRLESSIAMIHKTALSGADHNVLLSLSTELSKELGKIRPAKGTNEAAVIRRAQLATVAYKEKMEAMNTLQSGIDRYLELSKENVDNIASDIERIAAILSDQPSALLSASAQTAHEKRAERLKAMQQNVQNLQVALRLMEATSHKDDYDTAKENAGRLLRNGGALRKGLSTADKPVLDRVIVAAKNLNADFIQLGQLYNRGRELTADTSSGLSNVNVAIRQLSEAQSESLAFVRESSILPGVVIIAGAVIVALLFYVLILRSAGGFVSRISQIVSGLAAGEEPPSSDNLRGASQIELTLHEVWSREFEQRKALKQIAEGKMVDDSQNRLGLAALSRAVNEAEITRSKMEQTLRESLQAVNLPATGTASDMLQALKTGVYDASTSLASVAEKVMLLSQSGSKLENGLSQAASQSEQAFAGLHGSNTFNEMATAVSSMLNGNARSGSSFEEIRASFAEIERASKIMGWQVRSYEDVARHLETLAINVNVEAARVGADTTAMGTIVEEIRSLSAKCRTAAEASDNGKTLSSRALDKVFNALNILETQSDSSVATADKDTVKRAAQVLSQLENIELALTSIFTKAGTACSEFVTEVETLVAAVENASATSAKLSEEFSEESMPEDTTDVTQAPIDLTDQVIEFDEDVVTLPKLDL</sequence>
<feature type="coiled-coil region" evidence="2">
    <location>
        <begin position="156"/>
        <end position="183"/>
    </location>
</feature>
<dbReference type="EMBL" id="JXMS01000001">
    <property type="protein sequence ID" value="OBQ57664.1"/>
    <property type="molecule type" value="Genomic_DNA"/>
</dbReference>
<dbReference type="SUPFAM" id="SSF58104">
    <property type="entry name" value="Methyl-accepting chemotaxis protein (MCP) signaling domain"/>
    <property type="match status" value="1"/>
</dbReference>
<gene>
    <name evidence="5" type="ORF">SP90_01125</name>
</gene>
<proteinExistence type="predicted"/>
<evidence type="ECO:0000259" key="4">
    <source>
        <dbReference type="PROSITE" id="PS50111"/>
    </source>
</evidence>
<dbReference type="OrthoDB" id="5498895at2"/>
<dbReference type="PROSITE" id="PS50111">
    <property type="entry name" value="CHEMOTAXIS_TRANSDUC_2"/>
    <property type="match status" value="1"/>
</dbReference>
<keyword evidence="2" id="KW-0175">Coiled coil</keyword>
<reference evidence="5 6" key="1">
    <citation type="submission" date="2015-01" db="EMBL/GenBank/DDBJ databases">
        <title>Desulfovibrio sp. JC271 draft genome sequence.</title>
        <authorList>
            <person name="Shivani Y."/>
            <person name="Subhash Y."/>
            <person name="Sasikala C."/>
            <person name="Ramana C.V."/>
        </authorList>
    </citation>
    <scope>NUCLEOTIDE SEQUENCE [LARGE SCALE GENOMIC DNA]</scope>
    <source>
        <strain evidence="5 6">JC271</strain>
    </source>
</reference>
<dbReference type="STRING" id="1560234.SP90_01125"/>
<name>A0A1B7XQ66_9BACT</name>
<keyword evidence="1" id="KW-0807">Transducer</keyword>
<protein>
    <recommendedName>
        <fullName evidence="4">Methyl-accepting transducer domain-containing protein</fullName>
    </recommendedName>
</protein>
<keyword evidence="6" id="KW-1185">Reference proteome</keyword>
<dbReference type="RefSeq" id="WP_066851702.1">
    <property type="nucleotide sequence ID" value="NZ_JXMS01000001.1"/>
</dbReference>
<keyword evidence="3" id="KW-0472">Membrane</keyword>
<keyword evidence="3" id="KW-0812">Transmembrane</keyword>
<evidence type="ECO:0000256" key="3">
    <source>
        <dbReference type="SAM" id="Phobius"/>
    </source>
</evidence>
<keyword evidence="3" id="KW-1133">Transmembrane helix</keyword>
<feature type="transmembrane region" description="Helical" evidence="3">
    <location>
        <begin position="279"/>
        <end position="300"/>
    </location>
</feature>
<evidence type="ECO:0000256" key="2">
    <source>
        <dbReference type="SAM" id="Coils"/>
    </source>
</evidence>